<sequence length="135" mass="14762">MCLSLFDGTLPQTLKEPQTQNALHGWNICHRSTSGCFVVLNVIIEAANDIDIQAGSIPCIDILCPSALNPGLAGVTLGKSSVRRCTQDFAKVCQAAVRCSMCNSFFTVKTWGEGKILTWVLPRYSFIVSHELKML</sequence>
<name>A0A9Q1DF36_CONCO</name>
<protein>
    <submittedName>
        <fullName evidence="1">Uncharacterized protein</fullName>
    </submittedName>
</protein>
<comment type="caution">
    <text evidence="1">The sequence shown here is derived from an EMBL/GenBank/DDBJ whole genome shotgun (WGS) entry which is preliminary data.</text>
</comment>
<proteinExistence type="predicted"/>
<dbReference type="Proteomes" id="UP001152803">
    <property type="component" value="Unassembled WGS sequence"/>
</dbReference>
<evidence type="ECO:0000313" key="1">
    <source>
        <dbReference type="EMBL" id="KAJ8268311.1"/>
    </source>
</evidence>
<dbReference type="AlphaFoldDB" id="A0A9Q1DF36"/>
<gene>
    <name evidence="1" type="ORF">COCON_G00134830</name>
</gene>
<dbReference type="EMBL" id="JAFJMO010000009">
    <property type="protein sequence ID" value="KAJ8268311.1"/>
    <property type="molecule type" value="Genomic_DNA"/>
</dbReference>
<accession>A0A9Q1DF36</accession>
<organism evidence="1 2">
    <name type="scientific">Conger conger</name>
    <name type="common">Conger eel</name>
    <name type="synonym">Muraena conger</name>
    <dbReference type="NCBI Taxonomy" id="82655"/>
    <lineage>
        <taxon>Eukaryota</taxon>
        <taxon>Metazoa</taxon>
        <taxon>Chordata</taxon>
        <taxon>Craniata</taxon>
        <taxon>Vertebrata</taxon>
        <taxon>Euteleostomi</taxon>
        <taxon>Actinopterygii</taxon>
        <taxon>Neopterygii</taxon>
        <taxon>Teleostei</taxon>
        <taxon>Anguilliformes</taxon>
        <taxon>Congridae</taxon>
        <taxon>Conger</taxon>
    </lineage>
</organism>
<keyword evidence="2" id="KW-1185">Reference proteome</keyword>
<evidence type="ECO:0000313" key="2">
    <source>
        <dbReference type="Proteomes" id="UP001152803"/>
    </source>
</evidence>
<reference evidence="1" key="1">
    <citation type="journal article" date="2023" name="Science">
        <title>Genome structures resolve the early diversification of teleost fishes.</title>
        <authorList>
            <person name="Parey E."/>
            <person name="Louis A."/>
            <person name="Montfort J."/>
            <person name="Bouchez O."/>
            <person name="Roques C."/>
            <person name="Iampietro C."/>
            <person name="Lluch J."/>
            <person name="Castinel A."/>
            <person name="Donnadieu C."/>
            <person name="Desvignes T."/>
            <person name="Floi Bucao C."/>
            <person name="Jouanno E."/>
            <person name="Wen M."/>
            <person name="Mejri S."/>
            <person name="Dirks R."/>
            <person name="Jansen H."/>
            <person name="Henkel C."/>
            <person name="Chen W.J."/>
            <person name="Zahm M."/>
            <person name="Cabau C."/>
            <person name="Klopp C."/>
            <person name="Thompson A.W."/>
            <person name="Robinson-Rechavi M."/>
            <person name="Braasch I."/>
            <person name="Lecointre G."/>
            <person name="Bobe J."/>
            <person name="Postlethwait J.H."/>
            <person name="Berthelot C."/>
            <person name="Roest Crollius H."/>
            <person name="Guiguen Y."/>
        </authorList>
    </citation>
    <scope>NUCLEOTIDE SEQUENCE</scope>
    <source>
        <strain evidence="1">Concon-B</strain>
    </source>
</reference>